<keyword evidence="2 4" id="KW-0378">Hydrolase</keyword>
<dbReference type="FunCoup" id="A0A164ZP96">
    <property type="interactions" value="467"/>
</dbReference>
<dbReference type="PANTHER" id="PTHR46118:SF4">
    <property type="entry name" value="PROTEIN ABHD11"/>
    <property type="match status" value="1"/>
</dbReference>
<keyword evidence="5" id="KW-1185">Reference proteome</keyword>
<dbReference type="Proteomes" id="UP000076632">
    <property type="component" value="Unassembled WGS sequence"/>
</dbReference>
<sequence length="303" mass="33895">MACLLMRPAISLPRILNVSPRLMLSRGFASQTVPLAYDRHDPPTSSPSGPKPPIIFMHGLFGSKRNNRSISKVLARDLNRTIYAVDLRNHGDAEHNEKHDYTAMAHDVEAFVQDHKLGSVSLIGHSMGAKTALTVALQSPDIVENVIAVDNAPVDAALRADFPNYVRGMKKVEDANVTKASEADKIMSEFEESLPVRQFLLSNLIREPGSPQLKFRNPLSILASSLDNMGDFPFKNPDEVRYNKPALFIRGTRSHYIPDEVLPVIGRFFPLFELRDVESGHWVISENPEAFRQAVVEFLQEKE</sequence>
<feature type="domain" description="AB hydrolase-1" evidence="3">
    <location>
        <begin position="52"/>
        <end position="288"/>
    </location>
</feature>
<reference evidence="4 5" key="1">
    <citation type="journal article" date="2016" name="Fungal Biol.">
        <title>The genome of Xylona heveae provides a window into fungal endophytism.</title>
        <authorList>
            <person name="Gazis R."/>
            <person name="Kuo A."/>
            <person name="Riley R."/>
            <person name="LaButti K."/>
            <person name="Lipzen A."/>
            <person name="Lin J."/>
            <person name="Amirebrahimi M."/>
            <person name="Hesse C.N."/>
            <person name="Spatafora J.W."/>
            <person name="Henrissat B."/>
            <person name="Hainaut M."/>
            <person name="Grigoriev I.V."/>
            <person name="Hibbett D.S."/>
        </authorList>
    </citation>
    <scope>NUCLEOTIDE SEQUENCE [LARGE SCALE GENOMIC DNA]</scope>
    <source>
        <strain evidence="4 5">TC161</strain>
    </source>
</reference>
<evidence type="ECO:0000259" key="3">
    <source>
        <dbReference type="Pfam" id="PF00561"/>
    </source>
</evidence>
<dbReference type="GO" id="GO:0052689">
    <property type="term" value="F:carboxylic ester hydrolase activity"/>
    <property type="evidence" value="ECO:0007669"/>
    <property type="project" value="TreeGrafter"/>
</dbReference>
<evidence type="ECO:0000256" key="1">
    <source>
        <dbReference type="ARBA" id="ARBA00008645"/>
    </source>
</evidence>
<dbReference type="SUPFAM" id="SSF53474">
    <property type="entry name" value="alpha/beta-Hydrolases"/>
    <property type="match status" value="1"/>
</dbReference>
<name>A0A164ZP96_XYLHT</name>
<evidence type="ECO:0000256" key="2">
    <source>
        <dbReference type="ARBA" id="ARBA00022801"/>
    </source>
</evidence>
<evidence type="ECO:0000313" key="5">
    <source>
        <dbReference type="Proteomes" id="UP000076632"/>
    </source>
</evidence>
<gene>
    <name evidence="4" type="ORF">L228DRAFT_271154</name>
</gene>
<accession>A0A164ZP96</accession>
<dbReference type="GO" id="GO:0005739">
    <property type="term" value="C:mitochondrion"/>
    <property type="evidence" value="ECO:0007669"/>
    <property type="project" value="TreeGrafter"/>
</dbReference>
<dbReference type="OMA" id="FLGMSDN"/>
<protein>
    <submittedName>
        <fullName evidence="4">Alpha/beta-hydrolase</fullName>
    </submittedName>
</protein>
<dbReference type="RefSeq" id="XP_018184893.1">
    <property type="nucleotide sequence ID" value="XM_018335495.1"/>
</dbReference>
<dbReference type="InParanoid" id="A0A164ZP96"/>
<dbReference type="ESTHER" id="9pezi-a0a164zp96">
    <property type="family name" value="ABHD11-Acetyl_transferase"/>
</dbReference>
<dbReference type="Gene3D" id="3.40.50.1820">
    <property type="entry name" value="alpha/beta hydrolase"/>
    <property type="match status" value="1"/>
</dbReference>
<dbReference type="OrthoDB" id="8119704at2759"/>
<proteinExistence type="inferred from homology"/>
<organism evidence="4 5">
    <name type="scientific">Xylona heveae (strain CBS 132557 / TC161)</name>
    <dbReference type="NCBI Taxonomy" id="1328760"/>
    <lineage>
        <taxon>Eukaryota</taxon>
        <taxon>Fungi</taxon>
        <taxon>Dikarya</taxon>
        <taxon>Ascomycota</taxon>
        <taxon>Pezizomycotina</taxon>
        <taxon>Xylonomycetes</taxon>
        <taxon>Xylonales</taxon>
        <taxon>Xylonaceae</taxon>
        <taxon>Xylona</taxon>
    </lineage>
</organism>
<dbReference type="InterPro" id="IPR029058">
    <property type="entry name" value="AB_hydrolase_fold"/>
</dbReference>
<dbReference type="Pfam" id="PF00561">
    <property type="entry name" value="Abhydrolase_1"/>
    <property type="match status" value="1"/>
</dbReference>
<evidence type="ECO:0000313" key="4">
    <source>
        <dbReference type="EMBL" id="KZF19338.1"/>
    </source>
</evidence>
<dbReference type="AlphaFoldDB" id="A0A164ZP96"/>
<dbReference type="EMBL" id="KV407466">
    <property type="protein sequence ID" value="KZF19338.1"/>
    <property type="molecule type" value="Genomic_DNA"/>
</dbReference>
<dbReference type="InterPro" id="IPR000073">
    <property type="entry name" value="AB_hydrolase_1"/>
</dbReference>
<dbReference type="GeneID" id="28900632"/>
<comment type="similarity">
    <text evidence="1">Belongs to the AB hydrolase superfamily.</text>
</comment>
<dbReference type="STRING" id="1328760.A0A164ZP96"/>
<dbReference type="FunFam" id="3.40.50.1820:FF:000039">
    <property type="entry name" value="Esterase ybfF"/>
    <property type="match status" value="1"/>
</dbReference>
<dbReference type="PANTHER" id="PTHR46118">
    <property type="entry name" value="PROTEIN ABHD11"/>
    <property type="match status" value="1"/>
</dbReference>